<evidence type="ECO:0000256" key="3">
    <source>
        <dbReference type="ARBA" id="ARBA00022730"/>
    </source>
</evidence>
<organism evidence="10 11">
    <name type="scientific">Micavibrio aeruginosavorus</name>
    <dbReference type="NCBI Taxonomy" id="349221"/>
    <lineage>
        <taxon>Bacteria</taxon>
        <taxon>Pseudomonadati</taxon>
        <taxon>Bdellovibrionota</taxon>
        <taxon>Bdellovibrionia</taxon>
        <taxon>Bdellovibrionales</taxon>
        <taxon>Pseudobdellovibrionaceae</taxon>
        <taxon>Micavibrio</taxon>
    </lineage>
</organism>
<evidence type="ECO:0000256" key="2">
    <source>
        <dbReference type="ARBA" id="ARBA00007634"/>
    </source>
</evidence>
<dbReference type="NCBIfam" id="TIGR00029">
    <property type="entry name" value="S20"/>
    <property type="match status" value="1"/>
</dbReference>
<evidence type="ECO:0000256" key="8">
    <source>
        <dbReference type="HAMAP-Rule" id="MF_00500"/>
    </source>
</evidence>
<dbReference type="SUPFAM" id="SSF46992">
    <property type="entry name" value="Ribosomal protein S20"/>
    <property type="match status" value="1"/>
</dbReference>
<feature type="region of interest" description="Disordered" evidence="9">
    <location>
        <begin position="1"/>
        <end position="25"/>
    </location>
</feature>
<proteinExistence type="inferred from homology"/>
<dbReference type="HAMAP" id="MF_00500">
    <property type="entry name" value="Ribosomal_bS20"/>
    <property type="match status" value="1"/>
</dbReference>
<protein>
    <recommendedName>
        <fullName evidence="7 8">Small ribosomal subunit protein bS20</fullName>
    </recommendedName>
</protein>
<dbReference type="PANTHER" id="PTHR33398">
    <property type="entry name" value="30S RIBOSOMAL PROTEIN S20"/>
    <property type="match status" value="1"/>
</dbReference>
<keyword evidence="4 8" id="KW-0694">RNA-binding</keyword>
<keyword evidence="6 8" id="KW-0687">Ribonucleoprotein</keyword>
<comment type="function">
    <text evidence="1 8">Binds directly to 16S ribosomal RNA.</text>
</comment>
<accession>A0A2W5FQW9</accession>
<dbReference type="GO" id="GO:0003735">
    <property type="term" value="F:structural constituent of ribosome"/>
    <property type="evidence" value="ECO:0007669"/>
    <property type="project" value="InterPro"/>
</dbReference>
<sequence length="95" mass="10095">MANHASAKKRAKQNPKRAKINAARKSRIKTFIKKIEAAVNAGDADAAAAAFKAAQPEIMRGVSKGVMHKKTAARKISRLSAKLKSSKTPAAQKAT</sequence>
<evidence type="ECO:0000256" key="1">
    <source>
        <dbReference type="ARBA" id="ARBA00003134"/>
    </source>
</evidence>
<gene>
    <name evidence="8" type="primary">rpsT</name>
    <name evidence="10" type="ORF">DI586_00470</name>
</gene>
<comment type="caution">
    <text evidence="10">The sequence shown here is derived from an EMBL/GenBank/DDBJ whole genome shotgun (WGS) entry which is preliminary data.</text>
</comment>
<evidence type="ECO:0000256" key="6">
    <source>
        <dbReference type="ARBA" id="ARBA00023274"/>
    </source>
</evidence>
<dbReference type="GO" id="GO:0006412">
    <property type="term" value="P:translation"/>
    <property type="evidence" value="ECO:0007669"/>
    <property type="project" value="UniProtKB-UniRule"/>
</dbReference>
<evidence type="ECO:0000256" key="5">
    <source>
        <dbReference type="ARBA" id="ARBA00022980"/>
    </source>
</evidence>
<dbReference type="AlphaFoldDB" id="A0A2W5FQW9"/>
<comment type="similarity">
    <text evidence="2 8">Belongs to the bacterial ribosomal protein bS20 family.</text>
</comment>
<evidence type="ECO:0000313" key="11">
    <source>
        <dbReference type="Proteomes" id="UP000249739"/>
    </source>
</evidence>
<dbReference type="EMBL" id="QFOT01000002">
    <property type="protein sequence ID" value="PZP57398.1"/>
    <property type="molecule type" value="Genomic_DNA"/>
</dbReference>
<reference evidence="10 11" key="1">
    <citation type="submission" date="2017-08" db="EMBL/GenBank/DDBJ databases">
        <title>Infants hospitalized years apart are colonized by the same room-sourced microbial strains.</title>
        <authorList>
            <person name="Brooks B."/>
            <person name="Olm M.R."/>
            <person name="Firek B.A."/>
            <person name="Baker R."/>
            <person name="Thomas B.C."/>
            <person name="Morowitz M.J."/>
            <person name="Banfield J.F."/>
        </authorList>
    </citation>
    <scope>NUCLEOTIDE SEQUENCE [LARGE SCALE GENOMIC DNA]</scope>
    <source>
        <strain evidence="10">S2_006_000_R2_64</strain>
    </source>
</reference>
<dbReference type="Gene3D" id="1.20.58.110">
    <property type="entry name" value="Ribosomal protein S20"/>
    <property type="match status" value="1"/>
</dbReference>
<keyword evidence="3 8" id="KW-0699">rRNA-binding</keyword>
<evidence type="ECO:0000256" key="7">
    <source>
        <dbReference type="ARBA" id="ARBA00035136"/>
    </source>
</evidence>
<dbReference type="GO" id="GO:0015935">
    <property type="term" value="C:small ribosomal subunit"/>
    <property type="evidence" value="ECO:0007669"/>
    <property type="project" value="TreeGrafter"/>
</dbReference>
<evidence type="ECO:0000256" key="9">
    <source>
        <dbReference type="SAM" id="MobiDB-lite"/>
    </source>
</evidence>
<name>A0A2W5FQW9_9BACT</name>
<dbReference type="Pfam" id="PF01649">
    <property type="entry name" value="Ribosomal_S20p"/>
    <property type="match status" value="1"/>
</dbReference>
<keyword evidence="5 8" id="KW-0689">Ribosomal protein</keyword>
<dbReference type="InterPro" id="IPR036510">
    <property type="entry name" value="Ribosomal_bS20_sf"/>
</dbReference>
<dbReference type="FunFam" id="1.20.58.110:FF:000001">
    <property type="entry name" value="30S ribosomal protein S20"/>
    <property type="match status" value="1"/>
</dbReference>
<dbReference type="GO" id="GO:0070181">
    <property type="term" value="F:small ribosomal subunit rRNA binding"/>
    <property type="evidence" value="ECO:0007669"/>
    <property type="project" value="TreeGrafter"/>
</dbReference>
<dbReference type="InterPro" id="IPR002583">
    <property type="entry name" value="Ribosomal_bS20"/>
</dbReference>
<evidence type="ECO:0000256" key="4">
    <source>
        <dbReference type="ARBA" id="ARBA00022884"/>
    </source>
</evidence>
<evidence type="ECO:0000313" key="10">
    <source>
        <dbReference type="EMBL" id="PZP57398.1"/>
    </source>
</evidence>
<dbReference type="Proteomes" id="UP000249739">
    <property type="component" value="Unassembled WGS sequence"/>
</dbReference>
<dbReference type="PANTHER" id="PTHR33398:SF1">
    <property type="entry name" value="SMALL RIBOSOMAL SUBUNIT PROTEIN BS20C"/>
    <property type="match status" value="1"/>
</dbReference>